<dbReference type="STRING" id="306540.SAMN05421839_15310"/>
<dbReference type="InterPro" id="IPR041492">
    <property type="entry name" value="HAD_2"/>
</dbReference>
<dbReference type="AlphaFoldDB" id="A0A1I5SWM9"/>
<reference evidence="2 5" key="2">
    <citation type="submission" date="2019-07" db="EMBL/GenBank/DDBJ databases">
        <title>Whole genome shotgun sequence of Halolactibacillus halophilus NBRC 100868.</title>
        <authorList>
            <person name="Hosoyama A."/>
            <person name="Uohara A."/>
            <person name="Ohji S."/>
            <person name="Ichikawa N."/>
        </authorList>
    </citation>
    <scope>NUCLEOTIDE SEQUENCE [LARGE SCALE GENOMIC DNA]</scope>
    <source>
        <strain evidence="2 5">NBRC 100868</strain>
    </source>
</reference>
<dbReference type="PANTHER" id="PTHR43316:SF3">
    <property type="entry name" value="HALOACID DEHALOGENASE, TYPE II (AFU_ORTHOLOGUE AFUA_2G07750)-RELATED"/>
    <property type="match status" value="1"/>
</dbReference>
<dbReference type="InterPro" id="IPR006328">
    <property type="entry name" value="2-HAD"/>
</dbReference>
<dbReference type="InterPro" id="IPR023214">
    <property type="entry name" value="HAD_sf"/>
</dbReference>
<organism evidence="3 4">
    <name type="scientific">Halolactibacillus halophilus</name>
    <dbReference type="NCBI Taxonomy" id="306540"/>
    <lineage>
        <taxon>Bacteria</taxon>
        <taxon>Bacillati</taxon>
        <taxon>Bacillota</taxon>
        <taxon>Bacilli</taxon>
        <taxon>Bacillales</taxon>
        <taxon>Bacillaceae</taxon>
        <taxon>Halolactibacillus</taxon>
    </lineage>
</organism>
<dbReference type="Pfam" id="PF13419">
    <property type="entry name" value="HAD_2"/>
    <property type="match status" value="1"/>
</dbReference>
<dbReference type="NCBIfam" id="TIGR01428">
    <property type="entry name" value="HAD_type_II"/>
    <property type="match status" value="1"/>
</dbReference>
<dbReference type="OrthoDB" id="9809962at2"/>
<accession>A0A1I5SWM9</accession>
<proteinExistence type="predicted"/>
<evidence type="ECO:0000313" key="5">
    <source>
        <dbReference type="Proteomes" id="UP000321547"/>
    </source>
</evidence>
<sequence>MIKAIFFDMNETLLDLNKLQVKFDKYFNDRYVMKYWFVKLLHTSTVIGSIGDYENFGELARVVLKSVFRESHVALTKEIEEDILGTFRKLDVYDDVPTALKLLNENDIKVIPVSNSSLEMMKMQLSNSGILSLVDCFYSVDSVEKYKPFSNIYEYVAGKENLQVDEIYMVATHDWDLFGAQKVGLKTAYIERKPGVYNPYYSKPDHYEKNLIDLVKIIINENVRLLSDDVK</sequence>
<name>A0A1I5SWM9_9BACI</name>
<gene>
    <name evidence="2" type="primary">chd1</name>
    <name evidence="2" type="ORF">HHA03_22730</name>
    <name evidence="3" type="ORF">SAMN05421839_15310</name>
</gene>
<dbReference type="EMBL" id="FOXC01000053">
    <property type="protein sequence ID" value="SFP75118.1"/>
    <property type="molecule type" value="Genomic_DNA"/>
</dbReference>
<protein>
    <submittedName>
        <fullName evidence="2 3">Haloacid dehalogenase</fullName>
    </submittedName>
</protein>
<dbReference type="SFLD" id="SFLDS00003">
    <property type="entry name" value="Haloacid_Dehalogenase"/>
    <property type="match status" value="1"/>
</dbReference>
<dbReference type="GO" id="GO:0019120">
    <property type="term" value="F:hydrolase activity, acting on acid halide bonds, in C-halide compounds"/>
    <property type="evidence" value="ECO:0007669"/>
    <property type="project" value="InterPro"/>
</dbReference>
<dbReference type="SUPFAM" id="SSF56784">
    <property type="entry name" value="HAD-like"/>
    <property type="match status" value="1"/>
</dbReference>
<dbReference type="RefSeq" id="WP_089833860.1">
    <property type="nucleotide sequence ID" value="NZ_BJWI01000056.1"/>
</dbReference>
<evidence type="ECO:0000313" key="3">
    <source>
        <dbReference type="EMBL" id="SFP75118.1"/>
    </source>
</evidence>
<dbReference type="Gene3D" id="3.40.50.1000">
    <property type="entry name" value="HAD superfamily/HAD-like"/>
    <property type="match status" value="1"/>
</dbReference>
<keyword evidence="1" id="KW-0378">Hydrolase</keyword>
<dbReference type="SFLD" id="SFLDG01129">
    <property type="entry name" value="C1.5:_HAD__Beta-PGM__Phosphata"/>
    <property type="match status" value="1"/>
</dbReference>
<reference evidence="3 4" key="1">
    <citation type="submission" date="2016-10" db="EMBL/GenBank/DDBJ databases">
        <authorList>
            <person name="de Groot N.N."/>
        </authorList>
    </citation>
    <scope>NUCLEOTIDE SEQUENCE [LARGE SCALE GENOMIC DNA]</scope>
    <source>
        <strain evidence="3 4">DSM 17073</strain>
    </source>
</reference>
<keyword evidence="5" id="KW-1185">Reference proteome</keyword>
<dbReference type="Proteomes" id="UP000321547">
    <property type="component" value="Unassembled WGS sequence"/>
</dbReference>
<dbReference type="InterPro" id="IPR051540">
    <property type="entry name" value="S-2-haloacid_dehalogenase"/>
</dbReference>
<dbReference type="PANTHER" id="PTHR43316">
    <property type="entry name" value="HYDROLASE, HALOACID DELAHOGENASE-RELATED"/>
    <property type="match status" value="1"/>
</dbReference>
<evidence type="ECO:0000313" key="2">
    <source>
        <dbReference type="EMBL" id="GEM02741.1"/>
    </source>
</evidence>
<dbReference type="InterPro" id="IPR023198">
    <property type="entry name" value="PGP-like_dom2"/>
</dbReference>
<dbReference type="InterPro" id="IPR036412">
    <property type="entry name" value="HAD-like_sf"/>
</dbReference>
<evidence type="ECO:0000313" key="4">
    <source>
        <dbReference type="Proteomes" id="UP000242243"/>
    </source>
</evidence>
<dbReference type="Gene3D" id="1.10.150.240">
    <property type="entry name" value="Putative phosphatase, domain 2"/>
    <property type="match status" value="1"/>
</dbReference>
<dbReference type="EMBL" id="BJWI01000056">
    <property type="protein sequence ID" value="GEM02741.1"/>
    <property type="molecule type" value="Genomic_DNA"/>
</dbReference>
<dbReference type="Proteomes" id="UP000242243">
    <property type="component" value="Unassembled WGS sequence"/>
</dbReference>
<evidence type="ECO:0000256" key="1">
    <source>
        <dbReference type="ARBA" id="ARBA00022801"/>
    </source>
</evidence>